<gene>
    <name evidence="3" type="ORF">EV210_104190</name>
</gene>
<organism evidence="3 4">
    <name type="scientific">Anaerospora hongkongensis</name>
    <dbReference type="NCBI Taxonomy" id="244830"/>
    <lineage>
        <taxon>Bacteria</taxon>
        <taxon>Bacillati</taxon>
        <taxon>Bacillota</taxon>
        <taxon>Negativicutes</taxon>
        <taxon>Selenomonadales</taxon>
        <taxon>Sporomusaceae</taxon>
        <taxon>Anaerospora</taxon>
    </lineage>
</organism>
<dbReference type="GO" id="GO:0006629">
    <property type="term" value="P:lipid metabolic process"/>
    <property type="evidence" value="ECO:0007669"/>
    <property type="project" value="InterPro"/>
</dbReference>
<evidence type="ECO:0000313" key="4">
    <source>
        <dbReference type="Proteomes" id="UP000295063"/>
    </source>
</evidence>
<dbReference type="SUPFAM" id="SSF53474">
    <property type="entry name" value="alpha/beta-Hydrolases"/>
    <property type="match status" value="1"/>
</dbReference>
<dbReference type="Proteomes" id="UP000295063">
    <property type="component" value="Unassembled WGS sequence"/>
</dbReference>
<keyword evidence="1" id="KW-0732">Signal</keyword>
<dbReference type="OrthoDB" id="5522031at2"/>
<comment type="caution">
    <text evidence="3">The sequence shown here is derived from an EMBL/GenBank/DDBJ whole genome shotgun (WGS) entry which is preliminary data.</text>
</comment>
<dbReference type="PANTHER" id="PTHR45856:SF11">
    <property type="entry name" value="FUNGAL LIPASE-LIKE DOMAIN-CONTAINING PROTEIN"/>
    <property type="match status" value="1"/>
</dbReference>
<protein>
    <submittedName>
        <fullName evidence="3">Lipase (Class 3)</fullName>
    </submittedName>
</protein>
<accession>A0A4R1PZB5</accession>
<keyword evidence="4" id="KW-1185">Reference proteome</keyword>
<evidence type="ECO:0000256" key="1">
    <source>
        <dbReference type="SAM" id="SignalP"/>
    </source>
</evidence>
<evidence type="ECO:0000259" key="2">
    <source>
        <dbReference type="Pfam" id="PF01764"/>
    </source>
</evidence>
<dbReference type="Pfam" id="PF01764">
    <property type="entry name" value="Lipase_3"/>
    <property type="match status" value="1"/>
</dbReference>
<name>A0A4R1PZB5_9FIRM</name>
<dbReference type="Gene3D" id="3.40.50.1820">
    <property type="entry name" value="alpha/beta hydrolase"/>
    <property type="match status" value="1"/>
</dbReference>
<feature type="chain" id="PRO_5020808711" evidence="1">
    <location>
        <begin position="28"/>
        <end position="451"/>
    </location>
</feature>
<feature type="signal peptide" evidence="1">
    <location>
        <begin position="1"/>
        <end position="27"/>
    </location>
</feature>
<dbReference type="PANTHER" id="PTHR45856">
    <property type="entry name" value="ALPHA/BETA-HYDROLASES SUPERFAMILY PROTEIN"/>
    <property type="match status" value="1"/>
</dbReference>
<dbReference type="InterPro" id="IPR029058">
    <property type="entry name" value="AB_hydrolase_fold"/>
</dbReference>
<dbReference type="CDD" id="cd00519">
    <property type="entry name" value="Lipase_3"/>
    <property type="match status" value="1"/>
</dbReference>
<dbReference type="AlphaFoldDB" id="A0A4R1PZB5"/>
<proteinExistence type="predicted"/>
<sequence length="451" mass="49744">MKNIRRWIVILLLIVCSINAGTVAAQAASEDDEAYTIYLAASACVAAYSDRPGALAKQYLTQQGWQIQPYEQSNKNADARFLVIKNMNTSSLEESFLIAFTGTETVKDIKTDILANRVYFAGQTVEEFAANAAKKKIAASEPKIHRGFHEYVQAALTTKVITTSTQPQLLSEWLLADTSHKVYLTGHSLGGAVATVTAARLISMGVKPGQIEVITFGAPAVGNDAFNRQFEPVIDLTRVVISGDVVTGLLQSVAGGYAQFGREICWESPDWTNKGPHGVTEYLDLAMKNYYDKRHLARKESANQPQRGIPAFLPKAYIAPVKYFLPEKFGKEQWYMEQALLDEYERILPGCLPEVEPEEAQLQAQAAASGARWLIFPEVSAYQVPNAQGLYYLTLSERMIDLSTGELARLAAFSASTNNLTPLEALLHSARSMSDDRTAWFVKQQESGEQP</sequence>
<dbReference type="EMBL" id="SLUI01000004">
    <property type="protein sequence ID" value="TCL38221.1"/>
    <property type="molecule type" value="Genomic_DNA"/>
</dbReference>
<dbReference type="InterPro" id="IPR051218">
    <property type="entry name" value="Sec_MonoDiacylglyc_Lipase"/>
</dbReference>
<evidence type="ECO:0000313" key="3">
    <source>
        <dbReference type="EMBL" id="TCL38221.1"/>
    </source>
</evidence>
<reference evidence="3 4" key="1">
    <citation type="submission" date="2019-03" db="EMBL/GenBank/DDBJ databases">
        <title>Genomic Encyclopedia of Type Strains, Phase IV (KMG-IV): sequencing the most valuable type-strain genomes for metagenomic binning, comparative biology and taxonomic classification.</title>
        <authorList>
            <person name="Goeker M."/>
        </authorList>
    </citation>
    <scope>NUCLEOTIDE SEQUENCE [LARGE SCALE GENOMIC DNA]</scope>
    <source>
        <strain evidence="3 4">DSM 15969</strain>
    </source>
</reference>
<dbReference type="InterPro" id="IPR002921">
    <property type="entry name" value="Fungal_lipase-type"/>
</dbReference>
<feature type="domain" description="Fungal lipase-type" evidence="2">
    <location>
        <begin position="98"/>
        <end position="248"/>
    </location>
</feature>
<dbReference type="RefSeq" id="WP_132077880.1">
    <property type="nucleotide sequence ID" value="NZ_SLUI01000004.1"/>
</dbReference>